<feature type="transmembrane region" description="Helical" evidence="1">
    <location>
        <begin position="51"/>
        <end position="72"/>
    </location>
</feature>
<keyword evidence="1" id="KW-1133">Transmembrane helix</keyword>
<feature type="transmembrane region" description="Helical" evidence="1">
    <location>
        <begin position="24"/>
        <end position="45"/>
    </location>
</feature>
<name>A0A017TB37_9BACT</name>
<protein>
    <recommendedName>
        <fullName evidence="4">Quinol:cytochrome C oxidoreductase</fullName>
    </recommendedName>
</protein>
<feature type="transmembrane region" description="Helical" evidence="1">
    <location>
        <begin position="357"/>
        <end position="381"/>
    </location>
</feature>
<evidence type="ECO:0000256" key="1">
    <source>
        <dbReference type="SAM" id="Phobius"/>
    </source>
</evidence>
<evidence type="ECO:0000313" key="3">
    <source>
        <dbReference type="Proteomes" id="UP000019678"/>
    </source>
</evidence>
<dbReference type="RefSeq" id="WP_044240154.1">
    <property type="nucleotide sequence ID" value="NZ_ASRX01000016.1"/>
</dbReference>
<dbReference type="PANTHER" id="PTHR43044:SF1">
    <property type="entry name" value="QUINOL:CYTOCHROME C OXIDOREDUCTASE QUINONE-BINDING SUBUNIT 2"/>
    <property type="match status" value="1"/>
</dbReference>
<keyword evidence="3" id="KW-1185">Reference proteome</keyword>
<feature type="transmembrane region" description="Helical" evidence="1">
    <location>
        <begin position="298"/>
        <end position="317"/>
    </location>
</feature>
<evidence type="ECO:0000313" key="2">
    <source>
        <dbReference type="EMBL" id="EYF06498.1"/>
    </source>
</evidence>
<feature type="transmembrane region" description="Helical" evidence="1">
    <location>
        <begin position="181"/>
        <end position="202"/>
    </location>
</feature>
<feature type="transmembrane region" description="Helical" evidence="1">
    <location>
        <begin position="208"/>
        <end position="236"/>
    </location>
</feature>
<accession>A0A017TB37</accession>
<dbReference type="AlphaFoldDB" id="A0A017TB37"/>
<feature type="transmembrane region" description="Helical" evidence="1">
    <location>
        <begin position="141"/>
        <end position="160"/>
    </location>
</feature>
<keyword evidence="1" id="KW-0812">Transmembrane</keyword>
<dbReference type="eggNOG" id="COG4531">
    <property type="taxonomic scope" value="Bacteria"/>
</dbReference>
<dbReference type="EMBL" id="ASRX01000016">
    <property type="protein sequence ID" value="EYF06498.1"/>
    <property type="molecule type" value="Genomic_DNA"/>
</dbReference>
<proteinExistence type="predicted"/>
<feature type="transmembrane region" description="Helical" evidence="1">
    <location>
        <begin position="257"/>
        <end position="278"/>
    </location>
</feature>
<feature type="transmembrane region" description="Helical" evidence="1">
    <location>
        <begin position="324"/>
        <end position="345"/>
    </location>
</feature>
<reference evidence="2 3" key="1">
    <citation type="submission" date="2013-05" db="EMBL/GenBank/DDBJ databases">
        <title>Genome assembly of Chondromyces apiculatus DSM 436.</title>
        <authorList>
            <person name="Sharma G."/>
            <person name="Khatri I."/>
            <person name="Kaur C."/>
            <person name="Mayilraj S."/>
            <person name="Subramanian S."/>
        </authorList>
    </citation>
    <scope>NUCLEOTIDE SEQUENCE [LARGE SCALE GENOMIC DNA]</scope>
    <source>
        <strain evidence="2 3">DSM 436</strain>
    </source>
</reference>
<organism evidence="2 3">
    <name type="scientific">Chondromyces apiculatus DSM 436</name>
    <dbReference type="NCBI Taxonomy" id="1192034"/>
    <lineage>
        <taxon>Bacteria</taxon>
        <taxon>Pseudomonadati</taxon>
        <taxon>Myxococcota</taxon>
        <taxon>Polyangia</taxon>
        <taxon>Polyangiales</taxon>
        <taxon>Polyangiaceae</taxon>
        <taxon>Chondromyces</taxon>
    </lineage>
</organism>
<dbReference type="Proteomes" id="UP000019678">
    <property type="component" value="Unassembled WGS sequence"/>
</dbReference>
<sequence>MATSHEVSTKPDAIKLDAESAKKLQGIAIGVAVVGVILAAAGYVTDPHRLAFSYLTGFLWITTIALGGLFFVIIQHLTKAGWSVAPRRHMEWLSGALPACALLFLPIVLFSHDIYHHWMSAEAAHDEILQKKAGYLNPTFFYVRAAIYFGIWIFLASYFAGRSREQDKSGDRKLTEKMQNLAPPATLLFGLSITFAGFDWLMSLDPHWYSTIFGVYVFAGAAVSSLSMLALINIGLQRAGLLHKISNVEHRHDIGKLLFGFIVFWAYIGFSQFILIWYANIPEETLFYRHRWEGNWKVVSMVLLFGHFVIPFLVLLSRHAKRHYTVLGGAAVWMLVMHYLDLYWLVMPTLDHHGAHFSWIDLGGLLAPVGVAAVLIARLAASGHLYPIKDPRLPEAAAVQNI</sequence>
<dbReference type="PANTHER" id="PTHR43044">
    <property type="match status" value="1"/>
</dbReference>
<evidence type="ECO:0008006" key="4">
    <source>
        <dbReference type="Google" id="ProtNLM"/>
    </source>
</evidence>
<dbReference type="STRING" id="1192034.CAP_2028"/>
<gene>
    <name evidence="2" type="ORF">CAP_2028</name>
</gene>
<dbReference type="OrthoDB" id="140980at2"/>
<comment type="caution">
    <text evidence="2">The sequence shown here is derived from an EMBL/GenBank/DDBJ whole genome shotgun (WGS) entry which is preliminary data.</text>
</comment>
<feature type="transmembrane region" description="Helical" evidence="1">
    <location>
        <begin position="92"/>
        <end position="110"/>
    </location>
</feature>
<keyword evidence="1" id="KW-0472">Membrane</keyword>